<comment type="caution">
    <text evidence="2">The sequence shown here is derived from an EMBL/GenBank/DDBJ whole genome shotgun (WGS) entry which is preliminary data.</text>
</comment>
<protein>
    <submittedName>
        <fullName evidence="2">Uncharacterized protein</fullName>
    </submittedName>
</protein>
<organism evidence="2 3">
    <name type="scientific">Candidatus Bilophila faecipullorum</name>
    <dbReference type="NCBI Taxonomy" id="2838482"/>
    <lineage>
        <taxon>Bacteria</taxon>
        <taxon>Pseudomonadati</taxon>
        <taxon>Thermodesulfobacteriota</taxon>
        <taxon>Desulfovibrionia</taxon>
        <taxon>Desulfovibrionales</taxon>
        <taxon>Desulfovibrionaceae</taxon>
        <taxon>Bilophila</taxon>
    </lineage>
</organism>
<dbReference type="Proteomes" id="UP000824264">
    <property type="component" value="Unassembled WGS sequence"/>
</dbReference>
<keyword evidence="1" id="KW-0732">Signal</keyword>
<proteinExistence type="predicted"/>
<evidence type="ECO:0000313" key="2">
    <source>
        <dbReference type="EMBL" id="HIW78813.1"/>
    </source>
</evidence>
<gene>
    <name evidence="2" type="ORF">H9874_06680</name>
</gene>
<accession>A0A9D1QZK8</accession>
<sequence length="157" mass="17217">MHAFFRSLVLGLSLLIPALPAIAAETPKSDTAIPDKPTRITERNTPVAVEFEGNDSIGSRLATRVKETLNSSNLFSLSDKDTPKIRILIATKPEFPSRPGVGSAYSAIWVFSQSENILRHFLTSEVGVLTPDQINELAARLVEETDGLATRYGYLFQ</sequence>
<dbReference type="AlphaFoldDB" id="A0A9D1QZK8"/>
<reference evidence="2" key="2">
    <citation type="submission" date="2021-04" db="EMBL/GenBank/DDBJ databases">
        <authorList>
            <person name="Gilroy R."/>
        </authorList>
    </citation>
    <scope>NUCLEOTIDE SEQUENCE</scope>
    <source>
        <strain evidence="2">ChiSxjej5B17-1746</strain>
    </source>
</reference>
<evidence type="ECO:0000313" key="3">
    <source>
        <dbReference type="Proteomes" id="UP000824264"/>
    </source>
</evidence>
<dbReference type="EMBL" id="DXGI01000247">
    <property type="protein sequence ID" value="HIW78813.1"/>
    <property type="molecule type" value="Genomic_DNA"/>
</dbReference>
<evidence type="ECO:0000256" key="1">
    <source>
        <dbReference type="SAM" id="SignalP"/>
    </source>
</evidence>
<name>A0A9D1QZK8_9BACT</name>
<reference evidence="2" key="1">
    <citation type="journal article" date="2021" name="PeerJ">
        <title>Extensive microbial diversity within the chicken gut microbiome revealed by metagenomics and culture.</title>
        <authorList>
            <person name="Gilroy R."/>
            <person name="Ravi A."/>
            <person name="Getino M."/>
            <person name="Pursley I."/>
            <person name="Horton D.L."/>
            <person name="Alikhan N.F."/>
            <person name="Baker D."/>
            <person name="Gharbi K."/>
            <person name="Hall N."/>
            <person name="Watson M."/>
            <person name="Adriaenssens E.M."/>
            <person name="Foster-Nyarko E."/>
            <person name="Jarju S."/>
            <person name="Secka A."/>
            <person name="Antonio M."/>
            <person name="Oren A."/>
            <person name="Chaudhuri R.R."/>
            <person name="La Ragione R."/>
            <person name="Hildebrand F."/>
            <person name="Pallen M.J."/>
        </authorList>
    </citation>
    <scope>NUCLEOTIDE SEQUENCE</scope>
    <source>
        <strain evidence="2">ChiSxjej5B17-1746</strain>
    </source>
</reference>
<feature type="chain" id="PRO_5039567329" evidence="1">
    <location>
        <begin position="24"/>
        <end position="157"/>
    </location>
</feature>
<feature type="signal peptide" evidence="1">
    <location>
        <begin position="1"/>
        <end position="23"/>
    </location>
</feature>